<dbReference type="InterPro" id="IPR004637">
    <property type="entry name" value="Dat"/>
</dbReference>
<dbReference type="PIRSF" id="PIRSF000521">
    <property type="entry name" value="Transaminase_4ab_Lys_Orn"/>
    <property type="match status" value="1"/>
</dbReference>
<keyword evidence="5 6" id="KW-0663">Pyridoxal phosphate</keyword>
<dbReference type="CDD" id="cd00610">
    <property type="entry name" value="OAT_like"/>
    <property type="match status" value="1"/>
</dbReference>
<accession>A0A1I3UBD9</accession>
<sequence>MELFEKYHLSECAKIVSSSLPGEKSKVLLKLQSEIEGSVVSYPKNMPIAIKRAKGSIIEDVDGNYFIDFFGGCGVLNVGHGNEYVLDYVKEQQTELIHALDFPTENKLTLIQLILKNLPVEIQDEYKVSFGGPTGSDAIEAAIKLAKIKTGRDGVIAFTGGYHGMSSGALAVTSDTFFRNKLTSLIPNVSFVPYSYCYRCPFNKNSNSCDFECVSHFEWILDTEHSGIVTPAAIILEPLQGEGGNIVPKEGYLERIVEVAHKHGIIVIFDEVQSGFFRTGRFLEFMHTNAVPDIITFSKGFGGIGFPISGLIYKKNIEAWKSADHIGTFRCNQVSIAAARGAFDFIEEYDIEKYTQLIGDYLIEKFRTLESQNPFIGDVRGKGMMIGIEFVKDKTTKEPFPEYLKKLRGECFRRGLLFEVGGHYKNVMRLTPPLITTQNIVDAAIEIIKEAIVVCMEEYLEPAIENNKII</sequence>
<dbReference type="InterPro" id="IPR049704">
    <property type="entry name" value="Aminotrans_3_PPA_site"/>
</dbReference>
<dbReference type="Gene3D" id="3.90.1150.10">
    <property type="entry name" value="Aspartate Aminotransferase, domain 1"/>
    <property type="match status" value="1"/>
</dbReference>
<dbReference type="GO" id="GO:0008483">
    <property type="term" value="F:transaminase activity"/>
    <property type="evidence" value="ECO:0007669"/>
    <property type="project" value="UniProtKB-KW"/>
</dbReference>
<keyword evidence="4 7" id="KW-0808">Transferase</keyword>
<protein>
    <submittedName>
        <fullName evidence="7">Diaminobutyrate aminotransferase apoenzyme</fullName>
    </submittedName>
</protein>
<evidence type="ECO:0000313" key="7">
    <source>
        <dbReference type="EMBL" id="SFJ79176.1"/>
    </source>
</evidence>
<keyword evidence="8" id="KW-1185">Reference proteome</keyword>
<dbReference type="PROSITE" id="PS00600">
    <property type="entry name" value="AA_TRANSFER_CLASS_3"/>
    <property type="match status" value="1"/>
</dbReference>
<dbReference type="SUPFAM" id="SSF53383">
    <property type="entry name" value="PLP-dependent transferases"/>
    <property type="match status" value="1"/>
</dbReference>
<dbReference type="STRING" id="1150112.SAMN04487893_11657"/>
<evidence type="ECO:0000256" key="5">
    <source>
        <dbReference type="ARBA" id="ARBA00022898"/>
    </source>
</evidence>
<gene>
    <name evidence="7" type="ORF">SAMN04487893_11657</name>
</gene>
<evidence type="ECO:0000313" key="8">
    <source>
        <dbReference type="Proteomes" id="UP000243887"/>
    </source>
</evidence>
<comment type="cofactor">
    <cofactor evidence="1">
        <name>pyridoxal 5'-phosphate</name>
        <dbReference type="ChEBI" id="CHEBI:597326"/>
    </cofactor>
</comment>
<dbReference type="RefSeq" id="WP_090680866.1">
    <property type="nucleotide sequence ID" value="NZ_FORU01000016.1"/>
</dbReference>
<organism evidence="7 8">
    <name type="scientific">Myroides guanonis</name>
    <dbReference type="NCBI Taxonomy" id="1150112"/>
    <lineage>
        <taxon>Bacteria</taxon>
        <taxon>Pseudomonadati</taxon>
        <taxon>Bacteroidota</taxon>
        <taxon>Flavobacteriia</taxon>
        <taxon>Flavobacteriales</taxon>
        <taxon>Flavobacteriaceae</taxon>
        <taxon>Myroides</taxon>
    </lineage>
</organism>
<evidence type="ECO:0000256" key="2">
    <source>
        <dbReference type="ARBA" id="ARBA00008954"/>
    </source>
</evidence>
<dbReference type="InterPro" id="IPR005814">
    <property type="entry name" value="Aminotrans_3"/>
</dbReference>
<dbReference type="EMBL" id="FORU01000016">
    <property type="protein sequence ID" value="SFJ79176.1"/>
    <property type="molecule type" value="Genomic_DNA"/>
</dbReference>
<dbReference type="InterPro" id="IPR015424">
    <property type="entry name" value="PyrdxlP-dep_Trfase"/>
</dbReference>
<dbReference type="PANTHER" id="PTHR43552">
    <property type="entry name" value="DIAMINOBUTYRATE--2-OXOGLUTARATE AMINOTRANSFERASE"/>
    <property type="match status" value="1"/>
</dbReference>
<dbReference type="InterPro" id="IPR015421">
    <property type="entry name" value="PyrdxlP-dep_Trfase_major"/>
</dbReference>
<dbReference type="GO" id="GO:0030170">
    <property type="term" value="F:pyridoxal phosphate binding"/>
    <property type="evidence" value="ECO:0007669"/>
    <property type="project" value="InterPro"/>
</dbReference>
<comment type="similarity">
    <text evidence="2 6">Belongs to the class-III pyridoxal-phosphate-dependent aminotransferase family.</text>
</comment>
<dbReference type="OrthoDB" id="730777at2"/>
<evidence type="ECO:0000256" key="1">
    <source>
        <dbReference type="ARBA" id="ARBA00001933"/>
    </source>
</evidence>
<reference evidence="8" key="1">
    <citation type="submission" date="2016-10" db="EMBL/GenBank/DDBJ databases">
        <authorList>
            <person name="Varghese N."/>
            <person name="Submissions S."/>
        </authorList>
    </citation>
    <scope>NUCLEOTIDE SEQUENCE [LARGE SCALE GENOMIC DNA]</scope>
    <source>
        <strain evidence="8">DSM 26542</strain>
    </source>
</reference>
<dbReference type="InterPro" id="IPR015422">
    <property type="entry name" value="PyrdxlP-dep_Trfase_small"/>
</dbReference>
<dbReference type="Proteomes" id="UP000243887">
    <property type="component" value="Unassembled WGS sequence"/>
</dbReference>
<evidence type="ECO:0000256" key="6">
    <source>
        <dbReference type="RuleBase" id="RU003560"/>
    </source>
</evidence>
<evidence type="ECO:0000256" key="3">
    <source>
        <dbReference type="ARBA" id="ARBA00022576"/>
    </source>
</evidence>
<dbReference type="Gene3D" id="3.40.640.10">
    <property type="entry name" value="Type I PLP-dependent aspartate aminotransferase-like (Major domain)"/>
    <property type="match status" value="1"/>
</dbReference>
<dbReference type="PANTHER" id="PTHR43552:SF1">
    <property type="entry name" value="DIAMINOBUTYRATE--2-OXOGLUTARATE AMINOTRANSFERASE"/>
    <property type="match status" value="1"/>
</dbReference>
<evidence type="ECO:0000256" key="4">
    <source>
        <dbReference type="ARBA" id="ARBA00022679"/>
    </source>
</evidence>
<dbReference type="Pfam" id="PF00202">
    <property type="entry name" value="Aminotran_3"/>
    <property type="match status" value="1"/>
</dbReference>
<dbReference type="AlphaFoldDB" id="A0A1I3UBD9"/>
<name>A0A1I3UBD9_9FLAO</name>
<proteinExistence type="inferred from homology"/>
<keyword evidence="3 7" id="KW-0032">Aminotransferase</keyword>